<accession>V5SBQ6</accession>
<dbReference type="PATRIC" id="fig|1029756.8.peg.451"/>
<dbReference type="KEGG" id="hni:W911_02120"/>
<proteinExistence type="predicted"/>
<dbReference type="Proteomes" id="UP000018542">
    <property type="component" value="Chromosome"/>
</dbReference>
<reference evidence="1 2" key="1">
    <citation type="journal article" date="2014" name="Genome Announc.">
        <title>Complete Genome Sequence of Hyphomicrobium nitrativorans Strain NL23, a Denitrifying Bacterium Isolated from Biofilm of a Methanol-Fed Denitrification System Treating Seawater at the Montreal Biodome.</title>
        <authorList>
            <person name="Martineau C."/>
            <person name="Villeneuve C."/>
            <person name="Mauffrey F."/>
            <person name="Villemur R."/>
        </authorList>
    </citation>
    <scope>NUCLEOTIDE SEQUENCE [LARGE SCALE GENOMIC DNA]</scope>
    <source>
        <strain evidence="1">NL23</strain>
    </source>
</reference>
<sequence>MRSSGNKPTVVNRRTASRLLLAAALVGPFVAACGNGGFRPLYGSAAFGGAAADERLAEVAVAPIPGRVGQQIRNELIFHSTGGGGETKEPRLRLDVAIRESVTSTLVQSDGDSRGQVFNIEASFRLIQVTDNSVVLTGTSYGRAGFERYQSIFSNVRAREDAENRAAKVVGEDLKARLSAYLAGSA</sequence>
<name>V5SBQ6_9HYPH</name>
<dbReference type="PROSITE" id="PS51257">
    <property type="entry name" value="PROKAR_LIPOPROTEIN"/>
    <property type="match status" value="1"/>
</dbReference>
<dbReference type="Gene3D" id="3.30.160.150">
    <property type="entry name" value="Lipoprotein like domain"/>
    <property type="match status" value="1"/>
</dbReference>
<dbReference type="STRING" id="1029756.W911_02120"/>
<dbReference type="EMBL" id="CP006912">
    <property type="protein sequence ID" value="AHB47470.1"/>
    <property type="molecule type" value="Genomic_DNA"/>
</dbReference>
<keyword evidence="2" id="KW-1185">Reference proteome</keyword>
<dbReference type="OrthoDB" id="7678210at2"/>
<dbReference type="HOGENOM" id="CLU_117986_1_0_5"/>
<organism evidence="1 2">
    <name type="scientific">Hyphomicrobium nitrativorans NL23</name>
    <dbReference type="NCBI Taxonomy" id="1029756"/>
    <lineage>
        <taxon>Bacteria</taxon>
        <taxon>Pseudomonadati</taxon>
        <taxon>Pseudomonadota</taxon>
        <taxon>Alphaproteobacteria</taxon>
        <taxon>Hyphomicrobiales</taxon>
        <taxon>Hyphomicrobiaceae</taxon>
        <taxon>Hyphomicrobium</taxon>
    </lineage>
</organism>
<protein>
    <recommendedName>
        <fullName evidence="3">LPS-assembly lipoprotein</fullName>
    </recommendedName>
</protein>
<gene>
    <name evidence="1" type="ORF">W911_02120</name>
</gene>
<evidence type="ECO:0000313" key="2">
    <source>
        <dbReference type="Proteomes" id="UP000018542"/>
    </source>
</evidence>
<evidence type="ECO:0008006" key="3">
    <source>
        <dbReference type="Google" id="ProtNLM"/>
    </source>
</evidence>
<dbReference type="AlphaFoldDB" id="V5SBQ6"/>
<evidence type="ECO:0000313" key="1">
    <source>
        <dbReference type="EMBL" id="AHB47470.1"/>
    </source>
</evidence>